<dbReference type="Proteomes" id="UP000663881">
    <property type="component" value="Unassembled WGS sequence"/>
</dbReference>
<protein>
    <submittedName>
        <fullName evidence="1">Uncharacterized protein</fullName>
    </submittedName>
</protein>
<feature type="non-terminal residue" evidence="1">
    <location>
        <position position="1"/>
    </location>
</feature>
<dbReference type="AlphaFoldDB" id="A0A820R0L4"/>
<reference evidence="1" key="1">
    <citation type="submission" date="2021-02" db="EMBL/GenBank/DDBJ databases">
        <authorList>
            <person name="Nowell W R."/>
        </authorList>
    </citation>
    <scope>NUCLEOTIDE SEQUENCE</scope>
</reference>
<gene>
    <name evidence="1" type="ORF">OKA104_LOCUS53008</name>
</gene>
<name>A0A820R0L4_9BILA</name>
<evidence type="ECO:0000313" key="1">
    <source>
        <dbReference type="EMBL" id="CAF4429727.1"/>
    </source>
</evidence>
<organism evidence="1 2">
    <name type="scientific">Adineta steineri</name>
    <dbReference type="NCBI Taxonomy" id="433720"/>
    <lineage>
        <taxon>Eukaryota</taxon>
        <taxon>Metazoa</taxon>
        <taxon>Spiralia</taxon>
        <taxon>Gnathifera</taxon>
        <taxon>Rotifera</taxon>
        <taxon>Eurotatoria</taxon>
        <taxon>Bdelloidea</taxon>
        <taxon>Adinetida</taxon>
        <taxon>Adinetidae</taxon>
        <taxon>Adineta</taxon>
    </lineage>
</organism>
<comment type="caution">
    <text evidence="1">The sequence shown here is derived from an EMBL/GenBank/DDBJ whole genome shotgun (WGS) entry which is preliminary data.</text>
</comment>
<proteinExistence type="predicted"/>
<accession>A0A820R0L4</accession>
<evidence type="ECO:0000313" key="2">
    <source>
        <dbReference type="Proteomes" id="UP000663881"/>
    </source>
</evidence>
<sequence length="36" mass="4095">SNRNLTGDRSRNYLLPRCISRKHADLACINAEIVSH</sequence>
<dbReference type="EMBL" id="CAJOAY010032025">
    <property type="protein sequence ID" value="CAF4429727.1"/>
    <property type="molecule type" value="Genomic_DNA"/>
</dbReference>